<dbReference type="Gene3D" id="3.40.50.150">
    <property type="entry name" value="Vaccinia Virus protein VP39"/>
    <property type="match status" value="1"/>
</dbReference>
<dbReference type="InterPro" id="IPR045851">
    <property type="entry name" value="AMP-bd_C_sf"/>
</dbReference>
<dbReference type="PANTHER" id="PTHR45527">
    <property type="entry name" value="NONRIBOSOMAL PEPTIDE SYNTHETASE"/>
    <property type="match status" value="1"/>
</dbReference>
<keyword evidence="2" id="KW-0597">Phosphoprotein</keyword>
<gene>
    <name evidence="6" type="ORF">K7432_017132</name>
</gene>
<evidence type="ECO:0000313" key="7">
    <source>
        <dbReference type="Proteomes" id="UP001479436"/>
    </source>
</evidence>
<evidence type="ECO:0000256" key="1">
    <source>
        <dbReference type="ARBA" id="ARBA00022450"/>
    </source>
</evidence>
<dbReference type="CDD" id="cd12117">
    <property type="entry name" value="A_NRPS_Srf_like"/>
    <property type="match status" value="1"/>
</dbReference>
<feature type="domain" description="Condensation" evidence="4">
    <location>
        <begin position="15"/>
        <end position="97"/>
    </location>
</feature>
<dbReference type="SUPFAM" id="SSF56801">
    <property type="entry name" value="Acetyl-CoA synthetase-like"/>
    <property type="match status" value="1"/>
</dbReference>
<evidence type="ECO:0000256" key="2">
    <source>
        <dbReference type="ARBA" id="ARBA00022553"/>
    </source>
</evidence>
<evidence type="ECO:0000259" key="4">
    <source>
        <dbReference type="Pfam" id="PF00668"/>
    </source>
</evidence>
<dbReference type="PROSITE" id="PS00455">
    <property type="entry name" value="AMP_BINDING"/>
    <property type="match status" value="1"/>
</dbReference>
<dbReference type="Pfam" id="PF00668">
    <property type="entry name" value="Condensation"/>
    <property type="match status" value="1"/>
</dbReference>
<dbReference type="Gene3D" id="3.30.300.30">
    <property type="match status" value="1"/>
</dbReference>
<keyword evidence="7" id="KW-1185">Reference proteome</keyword>
<comment type="caution">
    <text evidence="6">The sequence shown here is derived from an EMBL/GenBank/DDBJ whole genome shotgun (WGS) entry which is preliminary data.</text>
</comment>
<sequence length="684" mass="76156">MFVLQDTSFDDFKFGDIEAMQISTAEINTRFDLEVHFWKCGEGLKAKFVYSTDLFSPDTIHRMLSGLQKILEAVVKNPDQNIDDIQLLEDLEREQLLVALNNTNISYPNDKSIVNIFEEQVKYTPDAVAVVQNDEFLSYYQLHEMSTQLAIYLIELGVKNEAPVGICMERSPQMVVTLLAILKAGGVYVPLDPQYPMDRIQFMLTDTKSSVIICQKSTLSVLPDGDHKIVCLDEEINKIMSVSHEAVPVQPVATNLAYIIYTSGSTGIPKGVLVEHRSVVRLVKNNEYMSIGGDDKVAHIASTSFDAATFEVWGAVLNGATLVCINHTEVLDMKLFAKNVAAHSVSIMLLTTALFNRVVEDAPDVFNGVKQILFGGEAANYRAVQSFLNLPNRPRLLNAYGPAENTALSTWYEVNEITSHIPIGKPISNSRAYILDHHLSPVPIGFVGELCVAGDGLARGYLNRPELTAERFVINPNPECNGERIYRTGDLARYKIDGNLEFVGRMDQQVKIHGFRIELGEIENVLLQQDSIRECVVVACNDASGEKQLVSYVVVSGELTTGMDTEQVDKWGAVFDQHVYEDLEEDLAEPSFNITGWKCTLTGEDIPSDEMREWLKDTIAGIRQLGGQDILEIGCGTGMLLFEIAPYCERYVGTDVSSAALAYVNKYLDTYKLRDTVHSILPEY</sequence>
<dbReference type="InterPro" id="IPR020845">
    <property type="entry name" value="AMP-binding_CS"/>
</dbReference>
<dbReference type="InterPro" id="IPR000873">
    <property type="entry name" value="AMP-dep_synth/lig_dom"/>
</dbReference>
<dbReference type="Gene3D" id="2.30.38.10">
    <property type="entry name" value="Luciferase, Domain 3"/>
    <property type="match status" value="1"/>
</dbReference>
<organism evidence="6 7">
    <name type="scientific">Basidiobolus ranarum</name>
    <dbReference type="NCBI Taxonomy" id="34480"/>
    <lineage>
        <taxon>Eukaryota</taxon>
        <taxon>Fungi</taxon>
        <taxon>Fungi incertae sedis</taxon>
        <taxon>Zoopagomycota</taxon>
        <taxon>Entomophthoromycotina</taxon>
        <taxon>Basidiobolomycetes</taxon>
        <taxon>Basidiobolales</taxon>
        <taxon>Basidiobolaceae</taxon>
        <taxon>Basidiobolus</taxon>
    </lineage>
</organism>
<dbReference type="InterPro" id="IPR013217">
    <property type="entry name" value="Methyltransf_12"/>
</dbReference>
<dbReference type="PANTHER" id="PTHR45527:SF1">
    <property type="entry name" value="FATTY ACID SYNTHASE"/>
    <property type="match status" value="1"/>
</dbReference>
<evidence type="ECO:0000313" key="6">
    <source>
        <dbReference type="EMBL" id="KAK9759649.1"/>
    </source>
</evidence>
<proteinExistence type="predicted"/>
<dbReference type="CDD" id="cd02440">
    <property type="entry name" value="AdoMet_MTases"/>
    <property type="match status" value="1"/>
</dbReference>
<accession>A0ABR2WDR1</accession>
<protein>
    <recommendedName>
        <fullName evidence="8">Amino acid adenylation domain-containing protein</fullName>
    </recommendedName>
</protein>
<dbReference type="NCBIfam" id="TIGR01733">
    <property type="entry name" value="AA-adenyl-dom"/>
    <property type="match status" value="1"/>
</dbReference>
<reference evidence="6 7" key="1">
    <citation type="submission" date="2023-04" db="EMBL/GenBank/DDBJ databases">
        <title>Genome of Basidiobolus ranarum AG-B5.</title>
        <authorList>
            <person name="Stajich J.E."/>
            <person name="Carter-House D."/>
            <person name="Gryganskyi A."/>
        </authorList>
    </citation>
    <scope>NUCLEOTIDE SEQUENCE [LARGE SCALE GENOMIC DNA]</scope>
    <source>
        <strain evidence="6 7">AG-B5</strain>
    </source>
</reference>
<feature type="domain" description="AMP-dependent synthetase/ligase" evidence="3">
    <location>
        <begin position="117"/>
        <end position="462"/>
    </location>
</feature>
<evidence type="ECO:0008006" key="8">
    <source>
        <dbReference type="Google" id="ProtNLM"/>
    </source>
</evidence>
<dbReference type="InterPro" id="IPR001242">
    <property type="entry name" value="Condensation_dom"/>
</dbReference>
<dbReference type="SUPFAM" id="SSF52777">
    <property type="entry name" value="CoA-dependent acyltransferases"/>
    <property type="match status" value="1"/>
</dbReference>
<dbReference type="Proteomes" id="UP001479436">
    <property type="component" value="Unassembled WGS sequence"/>
</dbReference>
<dbReference type="Gene3D" id="3.30.559.30">
    <property type="entry name" value="Nonribosomal peptide synthetase, condensation domain"/>
    <property type="match status" value="1"/>
</dbReference>
<dbReference type="Gene3D" id="3.40.50.980">
    <property type="match status" value="2"/>
</dbReference>
<dbReference type="InterPro" id="IPR010071">
    <property type="entry name" value="AA_adenyl_dom"/>
</dbReference>
<dbReference type="InterPro" id="IPR029063">
    <property type="entry name" value="SAM-dependent_MTases_sf"/>
</dbReference>
<keyword evidence="1" id="KW-0596">Phosphopantetheine</keyword>
<evidence type="ECO:0000259" key="3">
    <source>
        <dbReference type="Pfam" id="PF00501"/>
    </source>
</evidence>
<dbReference type="SUPFAM" id="SSF53335">
    <property type="entry name" value="S-adenosyl-L-methionine-dependent methyltransferases"/>
    <property type="match status" value="1"/>
</dbReference>
<dbReference type="EMBL" id="JASJQH010003374">
    <property type="protein sequence ID" value="KAK9759649.1"/>
    <property type="molecule type" value="Genomic_DNA"/>
</dbReference>
<dbReference type="Pfam" id="PF00501">
    <property type="entry name" value="AMP-binding"/>
    <property type="match status" value="1"/>
</dbReference>
<feature type="domain" description="Methyltransferase type 12" evidence="5">
    <location>
        <begin position="631"/>
        <end position="675"/>
    </location>
</feature>
<evidence type="ECO:0000259" key="5">
    <source>
        <dbReference type="Pfam" id="PF08242"/>
    </source>
</evidence>
<name>A0ABR2WDR1_9FUNG</name>
<dbReference type="Pfam" id="PF08242">
    <property type="entry name" value="Methyltransf_12"/>
    <property type="match status" value="1"/>
</dbReference>